<dbReference type="InterPro" id="IPR025110">
    <property type="entry name" value="AMP-bd_C"/>
</dbReference>
<dbReference type="STRING" id="463040.CAL15_00070"/>
<dbReference type="PANTHER" id="PTHR43201:SF5">
    <property type="entry name" value="MEDIUM-CHAIN ACYL-COA LIGASE ACSF2, MITOCHONDRIAL"/>
    <property type="match status" value="1"/>
</dbReference>
<dbReference type="AlphaFoldDB" id="A0A1W6Z6A0"/>
<dbReference type="InterPro" id="IPR000873">
    <property type="entry name" value="AMP-dep_synth/lig_dom"/>
</dbReference>
<evidence type="ECO:0000259" key="4">
    <source>
        <dbReference type="Pfam" id="PF13193"/>
    </source>
</evidence>
<comment type="similarity">
    <text evidence="1">Belongs to the ATP-dependent AMP-binding enzyme family.</text>
</comment>
<dbReference type="RefSeq" id="WP_086076750.1">
    <property type="nucleotide sequence ID" value="NZ_CP021111.1"/>
</dbReference>
<dbReference type="Pfam" id="PF13193">
    <property type="entry name" value="AMP-binding_C"/>
    <property type="match status" value="1"/>
</dbReference>
<feature type="domain" description="AMP-binding enzyme C-terminal" evidence="4">
    <location>
        <begin position="511"/>
        <end position="586"/>
    </location>
</feature>
<dbReference type="Pfam" id="PF00501">
    <property type="entry name" value="AMP-binding"/>
    <property type="match status" value="1"/>
</dbReference>
<reference evidence="5 6" key="1">
    <citation type="submission" date="2017-05" db="EMBL/GenBank/DDBJ databases">
        <title>Complete and WGS of Bordetella genogroups.</title>
        <authorList>
            <person name="Spilker T."/>
            <person name="LiPuma J."/>
        </authorList>
    </citation>
    <scope>NUCLEOTIDE SEQUENCE [LARGE SCALE GENOMIC DNA]</scope>
    <source>
        <strain evidence="5 6">AU7206</strain>
    </source>
</reference>
<accession>A0A1W6Z6A0</accession>
<dbReference type="GO" id="GO:0006631">
    <property type="term" value="P:fatty acid metabolic process"/>
    <property type="evidence" value="ECO:0007669"/>
    <property type="project" value="TreeGrafter"/>
</dbReference>
<dbReference type="InterPro" id="IPR045851">
    <property type="entry name" value="AMP-bd_C_sf"/>
</dbReference>
<evidence type="ECO:0000256" key="1">
    <source>
        <dbReference type="ARBA" id="ARBA00006432"/>
    </source>
</evidence>
<evidence type="ECO:0000313" key="6">
    <source>
        <dbReference type="Proteomes" id="UP000194161"/>
    </source>
</evidence>
<feature type="domain" description="AMP-dependent synthetase/ligase" evidence="3">
    <location>
        <begin position="51"/>
        <end position="460"/>
    </location>
</feature>
<dbReference type="KEGG" id="bgm:CAL15_00070"/>
<dbReference type="Proteomes" id="UP000194161">
    <property type="component" value="Chromosome"/>
</dbReference>
<dbReference type="SUPFAM" id="SSF56801">
    <property type="entry name" value="Acetyl-CoA synthetase-like"/>
    <property type="match status" value="1"/>
</dbReference>
<dbReference type="PANTHER" id="PTHR43201">
    <property type="entry name" value="ACYL-COA SYNTHETASE"/>
    <property type="match status" value="1"/>
</dbReference>
<evidence type="ECO:0000256" key="2">
    <source>
        <dbReference type="ARBA" id="ARBA00022598"/>
    </source>
</evidence>
<dbReference type="Gene3D" id="3.30.300.30">
    <property type="match status" value="1"/>
</dbReference>
<sequence>MEAAVWPDDASAAARAFRTGPPVRSLADVRRLEAVPLHEAVTADSTYEIFRNSAAAFGPQRALTFLRSAVPGDSPLSLSYTELLQGIHRTANALHALGVGPRDSVAIMLPGCLEYHLSLWGGEAAGIVQPLNPMLNEDKLAALLNATGAVVLVAYGSDRESGIWSKALRLLDAVPTLRALLRVAPHDEATPEIEAPQDSRPWTRTGEPLPQHARARLVDFAEALAVQPDAQLLSRRVPLPGDVAAYFHTGGTTGAPKLAIHTHANQVFTAWAGVQLQGVGPKDVVINGYPLFHVAGVLPASLAALSAGVETVIPTTSLMRNREIIRNYWRLVEHHRATSLQGVPTVLAALADVPLDGADISSLRYCRTGAALLPPELAARFERQFGLHVHESLGMTEMAGITSITPPGVVGPVGCVGFPLPYARMRIVALDSLGGACRDLPVGETGMVLFRSPNVFAGYLDAADTAEAFTADGWLITGDVGFVDEHGRLNLRGRAKDLIIRSGHNIDPTAIEDALGRHPAVQMCAAVGAPDAYAGELPVAYAVLAEGADASEADLLDFAARHVEEAPARPKRITIVPALPTTNVGKIYKPELRRLAAEAAVNAEASRLWQAAGAQGTPPLAVLAESATVVTVVPQLPIDASLYESLRQGLQRLPLEIRFRDP</sequence>
<name>A0A1W6Z6A0_9BORD</name>
<dbReference type="EMBL" id="CP021111">
    <property type="protein sequence ID" value="ARP92913.1"/>
    <property type="molecule type" value="Genomic_DNA"/>
</dbReference>
<dbReference type="OrthoDB" id="9766486at2"/>
<gene>
    <name evidence="5" type="ORF">CAL15_00070</name>
</gene>
<dbReference type="InterPro" id="IPR042099">
    <property type="entry name" value="ANL_N_sf"/>
</dbReference>
<evidence type="ECO:0000259" key="3">
    <source>
        <dbReference type="Pfam" id="PF00501"/>
    </source>
</evidence>
<keyword evidence="2" id="KW-0436">Ligase</keyword>
<proteinExistence type="inferred from homology"/>
<keyword evidence="6" id="KW-1185">Reference proteome</keyword>
<dbReference type="PROSITE" id="PS00455">
    <property type="entry name" value="AMP_BINDING"/>
    <property type="match status" value="1"/>
</dbReference>
<dbReference type="InterPro" id="IPR020845">
    <property type="entry name" value="AMP-binding_CS"/>
</dbReference>
<protein>
    <submittedName>
        <fullName evidence="5">Acyl-CoA synthetase</fullName>
    </submittedName>
</protein>
<dbReference type="GO" id="GO:0031956">
    <property type="term" value="F:medium-chain fatty acid-CoA ligase activity"/>
    <property type="evidence" value="ECO:0007669"/>
    <property type="project" value="TreeGrafter"/>
</dbReference>
<evidence type="ECO:0000313" key="5">
    <source>
        <dbReference type="EMBL" id="ARP92913.1"/>
    </source>
</evidence>
<dbReference type="NCBIfam" id="NF005714">
    <property type="entry name" value="PRK07529.1"/>
    <property type="match status" value="1"/>
</dbReference>
<organism evidence="5 6">
    <name type="scientific">Bordetella genomosp. 13</name>
    <dbReference type="NCBI Taxonomy" id="463040"/>
    <lineage>
        <taxon>Bacteria</taxon>
        <taxon>Pseudomonadati</taxon>
        <taxon>Pseudomonadota</taxon>
        <taxon>Betaproteobacteria</taxon>
        <taxon>Burkholderiales</taxon>
        <taxon>Alcaligenaceae</taxon>
        <taxon>Bordetella</taxon>
    </lineage>
</organism>
<dbReference type="Gene3D" id="3.40.50.12780">
    <property type="entry name" value="N-terminal domain of ligase-like"/>
    <property type="match status" value="1"/>
</dbReference>